<dbReference type="Gene3D" id="1.10.357.10">
    <property type="entry name" value="Tetracycline Repressor, domain 2"/>
    <property type="match status" value="1"/>
</dbReference>
<dbReference type="PATRIC" id="fig|1280947.3.peg.3449"/>
<dbReference type="SUPFAM" id="SSF46689">
    <property type="entry name" value="Homeodomain-like"/>
    <property type="match status" value="1"/>
</dbReference>
<dbReference type="eggNOG" id="COG1309">
    <property type="taxonomic scope" value="Bacteria"/>
</dbReference>
<keyword evidence="1" id="KW-0805">Transcription regulation</keyword>
<protein>
    <recommendedName>
        <fullName evidence="5">HTH tetR-type domain-containing protein</fullName>
    </recommendedName>
</protein>
<evidence type="ECO:0000256" key="2">
    <source>
        <dbReference type="ARBA" id="ARBA00023125"/>
    </source>
</evidence>
<dbReference type="AlphaFoldDB" id="A0A062UA52"/>
<dbReference type="STRING" id="1280947.HY30_10005"/>
<dbReference type="EMBL" id="AWFG01000074">
    <property type="protein sequence ID" value="KCZ54608.1"/>
    <property type="molecule type" value="Genomic_DNA"/>
</dbReference>
<evidence type="ECO:0000259" key="5">
    <source>
        <dbReference type="PROSITE" id="PS50977"/>
    </source>
</evidence>
<keyword evidence="7" id="KW-1185">Reference proteome</keyword>
<dbReference type="Pfam" id="PF00440">
    <property type="entry name" value="TetR_N"/>
    <property type="match status" value="1"/>
</dbReference>
<dbReference type="Proteomes" id="UP000027190">
    <property type="component" value="Unassembled WGS sequence"/>
</dbReference>
<keyword evidence="3" id="KW-0804">Transcription</keyword>
<reference evidence="6 7" key="1">
    <citation type="journal article" date="2014" name="Antonie Van Leeuwenhoek">
        <title>Hyphomonas beringensis sp. nov. and Hyphomonas chukchiensis sp. nov., isolated from surface seawater of the Bering Sea and Chukchi Sea.</title>
        <authorList>
            <person name="Li C."/>
            <person name="Lai Q."/>
            <person name="Li G."/>
            <person name="Dong C."/>
            <person name="Wang J."/>
            <person name="Liao Y."/>
            <person name="Shao Z."/>
        </authorList>
    </citation>
    <scope>NUCLEOTIDE SEQUENCE [LARGE SCALE GENOMIC DNA]</scope>
    <source>
        <strain evidence="6 7">BH-BN04-4</strain>
    </source>
</reference>
<feature type="DNA-binding region" description="H-T-H motif" evidence="4">
    <location>
        <begin position="31"/>
        <end position="50"/>
    </location>
</feature>
<keyword evidence="2 4" id="KW-0238">DNA-binding</keyword>
<name>A0A062UA52_9PROT</name>
<sequence>MAEFDDLTTRNRIKVSARRLFAERGVEAVTVREIVAASGAKNGGSLNYYFKSKEGLILELLAEIFRESSDGWLIGLSQLEKNGGPTCVRDVVEVLVRWPDTSTFSDPSPTASRFLSSLLFTRRHMVREFLEKMNFSVFARLLEYIQHLHSDIPSAVTQQRLIYFAWYLISAKSAFESYQATGRRNAIWTDFDPMENLIDTATALIEAPCSVVEKKSSASSRLKVVRGRGKHAVMLQALDAALPR</sequence>
<gene>
    <name evidence="6" type="ORF">HY30_10005</name>
</gene>
<dbReference type="PANTHER" id="PTHR30055:SF234">
    <property type="entry name" value="HTH-TYPE TRANSCRIPTIONAL REGULATOR BETI"/>
    <property type="match status" value="1"/>
</dbReference>
<dbReference type="InterPro" id="IPR050109">
    <property type="entry name" value="HTH-type_TetR-like_transc_reg"/>
</dbReference>
<dbReference type="InterPro" id="IPR009057">
    <property type="entry name" value="Homeodomain-like_sf"/>
</dbReference>
<proteinExistence type="predicted"/>
<evidence type="ECO:0000313" key="6">
    <source>
        <dbReference type="EMBL" id="KCZ54608.1"/>
    </source>
</evidence>
<dbReference type="OrthoDB" id="2356263at2"/>
<accession>A0A062UA52</accession>
<dbReference type="PANTHER" id="PTHR30055">
    <property type="entry name" value="HTH-TYPE TRANSCRIPTIONAL REGULATOR RUTR"/>
    <property type="match status" value="1"/>
</dbReference>
<comment type="caution">
    <text evidence="6">The sequence shown here is derived from an EMBL/GenBank/DDBJ whole genome shotgun (WGS) entry which is preliminary data.</text>
</comment>
<organism evidence="6 7">
    <name type="scientific">Hyphomonas chukchiensis</name>
    <dbReference type="NCBI Taxonomy" id="1280947"/>
    <lineage>
        <taxon>Bacteria</taxon>
        <taxon>Pseudomonadati</taxon>
        <taxon>Pseudomonadota</taxon>
        <taxon>Alphaproteobacteria</taxon>
        <taxon>Hyphomonadales</taxon>
        <taxon>Hyphomonadaceae</taxon>
        <taxon>Hyphomonas</taxon>
    </lineage>
</organism>
<dbReference type="GO" id="GO:0000976">
    <property type="term" value="F:transcription cis-regulatory region binding"/>
    <property type="evidence" value="ECO:0007669"/>
    <property type="project" value="TreeGrafter"/>
</dbReference>
<evidence type="ECO:0000256" key="4">
    <source>
        <dbReference type="PROSITE-ProRule" id="PRU00335"/>
    </source>
</evidence>
<evidence type="ECO:0000313" key="7">
    <source>
        <dbReference type="Proteomes" id="UP000027190"/>
    </source>
</evidence>
<dbReference type="RefSeq" id="WP_051615657.1">
    <property type="nucleotide sequence ID" value="NZ_AWFG01000074.1"/>
</dbReference>
<dbReference type="InterPro" id="IPR001647">
    <property type="entry name" value="HTH_TetR"/>
</dbReference>
<dbReference type="GO" id="GO:0003700">
    <property type="term" value="F:DNA-binding transcription factor activity"/>
    <property type="evidence" value="ECO:0007669"/>
    <property type="project" value="TreeGrafter"/>
</dbReference>
<dbReference type="PROSITE" id="PS50977">
    <property type="entry name" value="HTH_TETR_2"/>
    <property type="match status" value="1"/>
</dbReference>
<evidence type="ECO:0000256" key="3">
    <source>
        <dbReference type="ARBA" id="ARBA00023163"/>
    </source>
</evidence>
<feature type="domain" description="HTH tetR-type" evidence="5">
    <location>
        <begin position="7"/>
        <end position="68"/>
    </location>
</feature>
<evidence type="ECO:0000256" key="1">
    <source>
        <dbReference type="ARBA" id="ARBA00023015"/>
    </source>
</evidence>